<accession>A0A6H1ZBJ6</accession>
<dbReference type="EMBL" id="MT143980">
    <property type="protein sequence ID" value="QJA44747.1"/>
    <property type="molecule type" value="Genomic_DNA"/>
</dbReference>
<reference evidence="1" key="1">
    <citation type="submission" date="2020-03" db="EMBL/GenBank/DDBJ databases">
        <title>The deep terrestrial virosphere.</title>
        <authorList>
            <person name="Holmfeldt K."/>
            <person name="Nilsson E."/>
            <person name="Simone D."/>
            <person name="Lopez-Fernandez M."/>
            <person name="Wu X."/>
            <person name="de Brujin I."/>
            <person name="Lundin D."/>
            <person name="Andersson A."/>
            <person name="Bertilsson S."/>
            <person name="Dopson M."/>
        </authorList>
    </citation>
    <scope>NUCLEOTIDE SEQUENCE</scope>
    <source>
        <strain evidence="1">TM448A00147</strain>
        <strain evidence="2">TM448B00305</strain>
    </source>
</reference>
<evidence type="ECO:0000313" key="2">
    <source>
        <dbReference type="EMBL" id="QJH94894.1"/>
    </source>
</evidence>
<proteinExistence type="predicted"/>
<protein>
    <submittedName>
        <fullName evidence="1">Uncharacterized protein</fullName>
    </submittedName>
</protein>
<organism evidence="1">
    <name type="scientific">viral metagenome</name>
    <dbReference type="NCBI Taxonomy" id="1070528"/>
    <lineage>
        <taxon>unclassified sequences</taxon>
        <taxon>metagenomes</taxon>
        <taxon>organismal metagenomes</taxon>
    </lineage>
</organism>
<evidence type="ECO:0000313" key="1">
    <source>
        <dbReference type="EMBL" id="QJA44747.1"/>
    </source>
</evidence>
<gene>
    <name evidence="1" type="ORF">TM448A00147_0006</name>
    <name evidence="2" type="ORF">TM448B00305_0015</name>
</gene>
<sequence>MHAPYTGFLSGALCETIAQHPSVARSGEIIDCLACLSKLQKQSQWANTLVKAGYLFSARQCKVRAPKSDPRQVSIGEDDDA</sequence>
<dbReference type="AlphaFoldDB" id="A0A6H1ZBJ6"/>
<dbReference type="EMBL" id="MT144608">
    <property type="protein sequence ID" value="QJH94894.1"/>
    <property type="molecule type" value="Genomic_DNA"/>
</dbReference>
<name>A0A6H1ZBJ6_9ZZZZ</name>